<keyword evidence="1" id="KW-0812">Transmembrane</keyword>
<keyword evidence="3" id="KW-1185">Reference proteome</keyword>
<keyword evidence="1" id="KW-1133">Transmembrane helix</keyword>
<evidence type="ECO:0000313" key="2">
    <source>
        <dbReference type="EMBL" id="GLY65600.1"/>
    </source>
</evidence>
<dbReference type="Proteomes" id="UP001165136">
    <property type="component" value="Unassembled WGS sequence"/>
</dbReference>
<dbReference type="AlphaFoldDB" id="A0A9W6VEB2"/>
<dbReference type="RefSeq" id="WP_285486740.1">
    <property type="nucleotide sequence ID" value="NZ_BSTI01000004.1"/>
</dbReference>
<evidence type="ECO:0000313" key="3">
    <source>
        <dbReference type="Proteomes" id="UP001165136"/>
    </source>
</evidence>
<name>A0A9W6VEB2_9PSEU</name>
<protein>
    <recommendedName>
        <fullName evidence="4">ABC transporter permease</fullName>
    </recommendedName>
</protein>
<accession>A0A9W6VEB2</accession>
<comment type="caution">
    <text evidence="2">The sequence shown here is derived from an EMBL/GenBank/DDBJ whole genome shotgun (WGS) entry which is preliminary data.</text>
</comment>
<organism evidence="2 3">
    <name type="scientific">Amycolatopsis taiwanensis</name>
    <dbReference type="NCBI Taxonomy" id="342230"/>
    <lineage>
        <taxon>Bacteria</taxon>
        <taxon>Bacillati</taxon>
        <taxon>Actinomycetota</taxon>
        <taxon>Actinomycetes</taxon>
        <taxon>Pseudonocardiales</taxon>
        <taxon>Pseudonocardiaceae</taxon>
        <taxon>Amycolatopsis</taxon>
    </lineage>
</organism>
<proteinExistence type="predicted"/>
<sequence>MYFLATGVNGLQLLGADNYVQQLFYGAALVIAVVLSRQLGRKR</sequence>
<keyword evidence="1" id="KW-0472">Membrane</keyword>
<reference evidence="2" key="1">
    <citation type="submission" date="2023-03" db="EMBL/GenBank/DDBJ databases">
        <title>Amycolatopsis taiwanensis NBRC 103393.</title>
        <authorList>
            <person name="Ichikawa N."/>
            <person name="Sato H."/>
            <person name="Tonouchi N."/>
        </authorList>
    </citation>
    <scope>NUCLEOTIDE SEQUENCE</scope>
    <source>
        <strain evidence="2">NBRC 103393</strain>
    </source>
</reference>
<dbReference type="EMBL" id="BSTI01000004">
    <property type="protein sequence ID" value="GLY65600.1"/>
    <property type="molecule type" value="Genomic_DNA"/>
</dbReference>
<gene>
    <name evidence="2" type="ORF">Atai01_22190</name>
</gene>
<feature type="transmembrane region" description="Helical" evidence="1">
    <location>
        <begin position="20"/>
        <end position="40"/>
    </location>
</feature>
<evidence type="ECO:0000256" key="1">
    <source>
        <dbReference type="SAM" id="Phobius"/>
    </source>
</evidence>
<evidence type="ECO:0008006" key="4">
    <source>
        <dbReference type="Google" id="ProtNLM"/>
    </source>
</evidence>